<keyword evidence="15" id="KW-1185">Reference proteome</keyword>
<dbReference type="HAMAP" id="MF_01200_B">
    <property type="entry name" value="OMPdecase_type1_B"/>
    <property type="match status" value="1"/>
</dbReference>
<dbReference type="PROSITE" id="PS00156">
    <property type="entry name" value="OMPDECASE"/>
    <property type="match status" value="1"/>
</dbReference>
<comment type="function">
    <text evidence="1 9">Catalyzes the decarboxylation of orotidine 5'-monophosphate (OMP) to uridine 5'-monophosphate (UMP).</text>
</comment>
<dbReference type="Gene3D" id="3.20.20.70">
    <property type="entry name" value="Aldolase class I"/>
    <property type="match status" value="1"/>
</dbReference>
<evidence type="ECO:0000313" key="15">
    <source>
        <dbReference type="Proteomes" id="UP000595254"/>
    </source>
</evidence>
<feature type="binding site" evidence="9 11">
    <location>
        <position position="184"/>
    </location>
    <ligand>
        <name>substrate</name>
    </ligand>
</feature>
<dbReference type="Pfam" id="PF00215">
    <property type="entry name" value="OMPdecase"/>
    <property type="match status" value="1"/>
</dbReference>
<dbReference type="CDD" id="cd04725">
    <property type="entry name" value="OMP_decarboxylase_like"/>
    <property type="match status" value="1"/>
</dbReference>
<evidence type="ECO:0000256" key="4">
    <source>
        <dbReference type="ARBA" id="ARBA00022793"/>
    </source>
</evidence>
<dbReference type="KEGG" id="ppsr:I6J18_07010"/>
<feature type="domain" description="Orotidine 5'-phosphate decarboxylase" evidence="13">
    <location>
        <begin position="4"/>
        <end position="229"/>
    </location>
</feature>
<keyword evidence="4 9" id="KW-0210">Decarboxylase</keyword>
<dbReference type="SUPFAM" id="SSF51366">
    <property type="entry name" value="Ribulose-phoshate binding barrel"/>
    <property type="match status" value="1"/>
</dbReference>
<dbReference type="InterPro" id="IPR014732">
    <property type="entry name" value="OMPdecase"/>
</dbReference>
<evidence type="ECO:0000256" key="10">
    <source>
        <dbReference type="PIRSR" id="PIRSR614732-1"/>
    </source>
</evidence>
<feature type="binding site" evidence="9 11">
    <location>
        <position position="32"/>
    </location>
    <ligand>
        <name>substrate</name>
    </ligand>
</feature>
<evidence type="ECO:0000256" key="12">
    <source>
        <dbReference type="RuleBase" id="RU000512"/>
    </source>
</evidence>
<evidence type="ECO:0000313" key="14">
    <source>
        <dbReference type="EMBL" id="QQT01605.1"/>
    </source>
</evidence>
<evidence type="ECO:0000256" key="6">
    <source>
        <dbReference type="ARBA" id="ARBA00023239"/>
    </source>
</evidence>
<dbReference type="Proteomes" id="UP000595254">
    <property type="component" value="Chromosome"/>
</dbReference>
<comment type="subunit">
    <text evidence="3 9">Homodimer.</text>
</comment>
<dbReference type="PANTHER" id="PTHR32119:SF2">
    <property type="entry name" value="OROTIDINE 5'-PHOSPHATE DECARBOXYLASE"/>
    <property type="match status" value="1"/>
</dbReference>
<evidence type="ECO:0000256" key="11">
    <source>
        <dbReference type="PIRSR" id="PIRSR614732-2"/>
    </source>
</evidence>
<comment type="catalytic activity">
    <reaction evidence="7 9 12">
        <text>orotidine 5'-phosphate + H(+) = UMP + CO2</text>
        <dbReference type="Rhea" id="RHEA:11596"/>
        <dbReference type="ChEBI" id="CHEBI:15378"/>
        <dbReference type="ChEBI" id="CHEBI:16526"/>
        <dbReference type="ChEBI" id="CHEBI:57538"/>
        <dbReference type="ChEBI" id="CHEBI:57865"/>
        <dbReference type="EC" id="4.1.1.23"/>
    </reaction>
</comment>
<comment type="pathway">
    <text evidence="2 9 12">Pyrimidine metabolism; UMP biosynthesis via de novo pathway; UMP from orotate: step 2/2.</text>
</comment>
<dbReference type="GO" id="GO:0004590">
    <property type="term" value="F:orotidine-5'-phosphate decarboxylase activity"/>
    <property type="evidence" value="ECO:0007669"/>
    <property type="project" value="UniProtKB-UniRule"/>
</dbReference>
<dbReference type="GO" id="GO:0005829">
    <property type="term" value="C:cytosol"/>
    <property type="evidence" value="ECO:0007669"/>
    <property type="project" value="TreeGrafter"/>
</dbReference>
<organism evidence="14 15">
    <name type="scientific">Peribacillus psychrosaccharolyticus</name>
    <name type="common">Bacillus psychrosaccharolyticus</name>
    <dbReference type="NCBI Taxonomy" id="1407"/>
    <lineage>
        <taxon>Bacteria</taxon>
        <taxon>Bacillati</taxon>
        <taxon>Bacillota</taxon>
        <taxon>Bacilli</taxon>
        <taxon>Bacillales</taxon>
        <taxon>Bacillaceae</taxon>
        <taxon>Peribacillus</taxon>
    </lineage>
</organism>
<dbReference type="EMBL" id="CP068053">
    <property type="protein sequence ID" value="QQT01605.1"/>
    <property type="molecule type" value="Genomic_DNA"/>
</dbReference>
<keyword evidence="6 9" id="KW-0456">Lyase</keyword>
<feature type="binding site" evidence="9 11">
    <location>
        <position position="10"/>
    </location>
    <ligand>
        <name>substrate</name>
    </ligand>
</feature>
<feature type="active site" description="Proton donor" evidence="9">
    <location>
        <position position="61"/>
    </location>
</feature>
<evidence type="ECO:0000259" key="13">
    <source>
        <dbReference type="SMART" id="SM00934"/>
    </source>
</evidence>
<comment type="similarity">
    <text evidence="8 9">Belongs to the OMP decarboxylase family. Type 1 subfamily.</text>
</comment>
<dbReference type="InterPro" id="IPR013785">
    <property type="entry name" value="Aldolase_TIM"/>
</dbReference>
<feature type="active site" description="For OMPdecase activity" evidence="10">
    <location>
        <position position="64"/>
    </location>
</feature>
<reference evidence="14 15" key="1">
    <citation type="submission" date="2021-01" db="EMBL/GenBank/DDBJ databases">
        <title>FDA dAtabase for Regulatory Grade micrObial Sequences (FDA-ARGOS): Supporting development and validation of Infectious Disease Dx tests.</title>
        <authorList>
            <person name="Nelson B."/>
            <person name="Plummer A."/>
            <person name="Tallon L."/>
            <person name="Sadzewicz L."/>
            <person name="Zhao X."/>
            <person name="Boylan J."/>
            <person name="Ott S."/>
            <person name="Bowen H."/>
            <person name="Vavikolanu K."/>
            <person name="Mehta A."/>
            <person name="Aluvathingal J."/>
            <person name="Nadendla S."/>
            <person name="Myers T."/>
            <person name="Yan Y."/>
            <person name="Sichtig H."/>
        </authorList>
    </citation>
    <scope>NUCLEOTIDE SEQUENCE [LARGE SCALE GENOMIC DNA]</scope>
    <source>
        <strain evidence="14 15">FDAARGOS_1161</strain>
    </source>
</reference>
<feature type="binding site" evidence="9 11">
    <location>
        <position position="214"/>
    </location>
    <ligand>
        <name>substrate</name>
    </ligand>
</feature>
<dbReference type="EC" id="4.1.1.23" evidence="9"/>
<dbReference type="GO" id="GO:0044205">
    <property type="term" value="P:'de novo' UMP biosynthetic process"/>
    <property type="evidence" value="ECO:0007669"/>
    <property type="project" value="UniProtKB-UniRule"/>
</dbReference>
<evidence type="ECO:0000256" key="8">
    <source>
        <dbReference type="ARBA" id="ARBA00061012"/>
    </source>
</evidence>
<evidence type="ECO:0000256" key="5">
    <source>
        <dbReference type="ARBA" id="ARBA00022975"/>
    </source>
</evidence>
<dbReference type="GO" id="GO:0006207">
    <property type="term" value="P:'de novo' pyrimidine nucleobase biosynthetic process"/>
    <property type="evidence" value="ECO:0007669"/>
    <property type="project" value="InterPro"/>
</dbReference>
<feature type="binding site" evidence="9 11">
    <location>
        <position position="122"/>
    </location>
    <ligand>
        <name>substrate</name>
    </ligand>
</feature>
<feature type="binding site" evidence="9 11">
    <location>
        <position position="213"/>
    </location>
    <ligand>
        <name>substrate</name>
    </ligand>
</feature>
<protein>
    <recommendedName>
        <fullName evidence="9">Orotidine 5'-phosphate decarboxylase</fullName>
        <ecNumber evidence="9">4.1.1.23</ecNumber>
    </recommendedName>
    <alternativeName>
        <fullName evidence="9">OMP decarboxylase</fullName>
        <shortName evidence="9">OMPDCase</shortName>
        <shortName evidence="9">OMPdecase</shortName>
    </alternativeName>
</protein>
<dbReference type="RefSeq" id="WP_040374010.1">
    <property type="nucleotide sequence ID" value="NZ_CP068053.1"/>
</dbReference>
<feature type="binding site" evidence="9 11">
    <location>
        <position position="193"/>
    </location>
    <ligand>
        <name>substrate</name>
    </ligand>
</feature>
<dbReference type="InterPro" id="IPR001754">
    <property type="entry name" value="OMPdeCOase_dom"/>
</dbReference>
<gene>
    <name evidence="9 14" type="primary">pyrF</name>
    <name evidence="14" type="ORF">I6J18_07010</name>
</gene>
<sequence length="238" mass="25773">MKNALIVALDFPGAAETLTFLDPFEEEKLFVKIGMELFYSSGPSIIGRIKERGHGVFLDLKLHDIPHTVMKAMRNLALLDVDLVTVHAAGGKQMMEAALEGLEAGTPAGKKRSGCVAVTQLTSTSEQQMNQEQLIKGKLEDSVLHYASLTKQAGLDGVVCSTHEAGRIHTEVGTSFLTVTPGIRLVSGNHHDQKRVATPEEARRLGADAIVVGRAITDDNNPLQAYHTVLQAWEGVLR</sequence>
<proteinExistence type="inferred from homology"/>
<feature type="binding site" evidence="9">
    <location>
        <begin position="59"/>
        <end position="68"/>
    </location>
    <ligand>
        <name>substrate</name>
    </ligand>
</feature>
<dbReference type="InterPro" id="IPR011060">
    <property type="entry name" value="RibuloseP-bd_barrel"/>
</dbReference>
<keyword evidence="5 9" id="KW-0665">Pyrimidine biosynthesis</keyword>
<name>A0A974NPV0_PERPY</name>
<dbReference type="InterPro" id="IPR047596">
    <property type="entry name" value="OMPdecase_bac"/>
</dbReference>
<evidence type="ECO:0000256" key="7">
    <source>
        <dbReference type="ARBA" id="ARBA00049157"/>
    </source>
</evidence>
<dbReference type="AlphaFoldDB" id="A0A974NPV0"/>
<feature type="active site" description="For OMPdecase activity" evidence="10">
    <location>
        <position position="59"/>
    </location>
</feature>
<accession>A0A974NPV0</accession>
<dbReference type="SMART" id="SM00934">
    <property type="entry name" value="OMPdecase"/>
    <property type="match status" value="1"/>
</dbReference>
<dbReference type="PANTHER" id="PTHR32119">
    <property type="entry name" value="OROTIDINE 5'-PHOSPHATE DECARBOXYLASE"/>
    <property type="match status" value="1"/>
</dbReference>
<dbReference type="NCBIfam" id="NF001273">
    <property type="entry name" value="PRK00230.1"/>
    <property type="match status" value="1"/>
</dbReference>
<dbReference type="NCBIfam" id="TIGR01740">
    <property type="entry name" value="pyrF"/>
    <property type="match status" value="1"/>
</dbReference>
<feature type="active site" description="For OMPdecase activity" evidence="10">
    <location>
        <position position="61"/>
    </location>
</feature>
<evidence type="ECO:0000256" key="2">
    <source>
        <dbReference type="ARBA" id="ARBA00004861"/>
    </source>
</evidence>
<evidence type="ECO:0000256" key="9">
    <source>
        <dbReference type="HAMAP-Rule" id="MF_01200"/>
    </source>
</evidence>
<dbReference type="FunFam" id="3.20.20.70:FF:000015">
    <property type="entry name" value="Orotidine 5'-phosphate decarboxylase"/>
    <property type="match status" value="1"/>
</dbReference>
<evidence type="ECO:0000256" key="3">
    <source>
        <dbReference type="ARBA" id="ARBA00011738"/>
    </source>
</evidence>
<dbReference type="InterPro" id="IPR018089">
    <property type="entry name" value="OMPdecase_AS"/>
</dbReference>
<evidence type="ECO:0000256" key="1">
    <source>
        <dbReference type="ARBA" id="ARBA00002356"/>
    </source>
</evidence>